<reference evidence="3 4" key="1">
    <citation type="submission" date="2013-09" db="EMBL/GenBank/DDBJ databases">
        <title>Corchorus capsularis genome sequencing.</title>
        <authorList>
            <person name="Alam M."/>
            <person name="Haque M.S."/>
            <person name="Islam M.S."/>
            <person name="Emdad E.M."/>
            <person name="Islam M.M."/>
            <person name="Ahmed B."/>
            <person name="Halim A."/>
            <person name="Hossen Q.M.M."/>
            <person name="Hossain M.Z."/>
            <person name="Ahmed R."/>
            <person name="Khan M.M."/>
            <person name="Islam R."/>
            <person name="Rashid M.M."/>
            <person name="Khan S.A."/>
            <person name="Rahman M.S."/>
            <person name="Alam M."/>
        </authorList>
    </citation>
    <scope>NUCLEOTIDE SEQUENCE [LARGE SCALE GENOMIC DNA]</scope>
    <source>
        <strain evidence="4">cv. CVL-1</strain>
        <tissue evidence="3">Whole seedling</tissue>
    </source>
</reference>
<dbReference type="PANTHER" id="PTHR31286:SF178">
    <property type="entry name" value="DUF4283 DOMAIN-CONTAINING PROTEIN"/>
    <property type="match status" value="1"/>
</dbReference>
<feature type="compositionally biased region" description="Basic residues" evidence="1">
    <location>
        <begin position="385"/>
        <end position="398"/>
    </location>
</feature>
<organism evidence="3 4">
    <name type="scientific">Corchorus capsularis</name>
    <name type="common">Jute</name>
    <dbReference type="NCBI Taxonomy" id="210143"/>
    <lineage>
        <taxon>Eukaryota</taxon>
        <taxon>Viridiplantae</taxon>
        <taxon>Streptophyta</taxon>
        <taxon>Embryophyta</taxon>
        <taxon>Tracheophyta</taxon>
        <taxon>Spermatophyta</taxon>
        <taxon>Magnoliopsida</taxon>
        <taxon>eudicotyledons</taxon>
        <taxon>Gunneridae</taxon>
        <taxon>Pentapetalae</taxon>
        <taxon>rosids</taxon>
        <taxon>malvids</taxon>
        <taxon>Malvales</taxon>
        <taxon>Malvaceae</taxon>
        <taxon>Grewioideae</taxon>
        <taxon>Apeibeae</taxon>
        <taxon>Corchorus</taxon>
    </lineage>
</organism>
<dbReference type="Pfam" id="PF14111">
    <property type="entry name" value="DUF4283"/>
    <property type="match status" value="1"/>
</dbReference>
<dbReference type="InterPro" id="IPR025558">
    <property type="entry name" value="DUF4283"/>
</dbReference>
<dbReference type="InterPro" id="IPR040256">
    <property type="entry name" value="At4g02000-like"/>
</dbReference>
<proteinExistence type="predicted"/>
<comment type="caution">
    <text evidence="3">The sequence shown here is derived from an EMBL/GenBank/DDBJ whole genome shotgun (WGS) entry which is preliminary data.</text>
</comment>
<sequence length="398" mass="44901">MTVERNRQREVMEDDLIVDLENECDSVREATQFGLIGKIISNRVLNRRGVMNVLHLIWPSRVLLKIFDLGPNLFGFSFADQKSMEFALNNGPWTVMGHHLCLRKWDIALAVGEVKFKEISFWTQVHNLPLELMSLNNARRIGVSLGNIIEIEDPNWITGYGRSFLRIKIAVNLRKPLIGKFKVPRGDGHSEKNCPSAGDSLLLESRRGKYGAWISTKSHDGGQYEGSNSVIHQFGMNMERGEGFGGIQEDILVEKGVHTVTVSSTSSLLSNTSDSYIVELPPEEDVQSEGLTNPVGARVCQEIVSQQLVPVLSNPSLKRPHKVLGEEESIHYRQKARQVELYEIAQKVFEEGEEEICEVEEVQSSISIGRSSNMHQGSVSAAKVQKQRRVVRRRRKRM</sequence>
<dbReference type="OrthoDB" id="994464at2759"/>
<accession>A0A1R3IF87</accession>
<feature type="domain" description="DUF4283" evidence="2">
    <location>
        <begin position="32"/>
        <end position="106"/>
    </location>
</feature>
<name>A0A1R3IF87_COCAP</name>
<keyword evidence="4" id="KW-1185">Reference proteome</keyword>
<dbReference type="Proteomes" id="UP000188268">
    <property type="component" value="Unassembled WGS sequence"/>
</dbReference>
<dbReference type="PANTHER" id="PTHR31286">
    <property type="entry name" value="GLYCINE-RICH CELL WALL STRUCTURAL PROTEIN 1.8-LIKE"/>
    <property type="match status" value="1"/>
</dbReference>
<dbReference type="EMBL" id="AWWV01010199">
    <property type="protein sequence ID" value="OMO81266.1"/>
    <property type="molecule type" value="Genomic_DNA"/>
</dbReference>
<feature type="region of interest" description="Disordered" evidence="1">
    <location>
        <begin position="371"/>
        <end position="398"/>
    </location>
</feature>
<dbReference type="STRING" id="210143.A0A1R3IF87"/>
<evidence type="ECO:0000313" key="4">
    <source>
        <dbReference type="Proteomes" id="UP000188268"/>
    </source>
</evidence>
<dbReference type="Gramene" id="OMO81266">
    <property type="protein sequence ID" value="OMO81266"/>
    <property type="gene ID" value="CCACVL1_12494"/>
</dbReference>
<evidence type="ECO:0000313" key="3">
    <source>
        <dbReference type="EMBL" id="OMO81266.1"/>
    </source>
</evidence>
<protein>
    <recommendedName>
        <fullName evidence="2">DUF4283 domain-containing protein</fullName>
    </recommendedName>
</protein>
<evidence type="ECO:0000259" key="2">
    <source>
        <dbReference type="Pfam" id="PF14111"/>
    </source>
</evidence>
<gene>
    <name evidence="3" type="ORF">CCACVL1_12494</name>
</gene>
<dbReference type="AlphaFoldDB" id="A0A1R3IF87"/>
<evidence type="ECO:0000256" key="1">
    <source>
        <dbReference type="SAM" id="MobiDB-lite"/>
    </source>
</evidence>